<dbReference type="SUPFAM" id="SSF160544">
    <property type="entry name" value="EscU C-terminal domain-like"/>
    <property type="match status" value="1"/>
</dbReference>
<dbReference type="InterPro" id="IPR006135">
    <property type="entry name" value="T3SS_substrate_exporter"/>
</dbReference>
<comment type="caution">
    <text evidence="1">The sequence shown here is derived from an EMBL/GenBank/DDBJ whole genome shotgun (WGS) entry which is preliminary data.</text>
</comment>
<keyword evidence="2" id="KW-1185">Reference proteome</keyword>
<dbReference type="eggNOG" id="COG2257">
    <property type="taxonomic scope" value="Bacteria"/>
</dbReference>
<dbReference type="EMBL" id="JOTP01000002">
    <property type="protein sequence ID" value="KEP27866.1"/>
    <property type="molecule type" value="Genomic_DNA"/>
</dbReference>
<proteinExistence type="predicted"/>
<dbReference type="GO" id="GO:0009306">
    <property type="term" value="P:protein secretion"/>
    <property type="evidence" value="ECO:0007669"/>
    <property type="project" value="InterPro"/>
</dbReference>
<protein>
    <recommendedName>
        <fullName evidence="3">Type III secretion exporter</fullName>
    </recommendedName>
</protein>
<accession>A0A081LF40</accession>
<dbReference type="GO" id="GO:0005886">
    <property type="term" value="C:plasma membrane"/>
    <property type="evidence" value="ECO:0007669"/>
    <property type="project" value="TreeGrafter"/>
</dbReference>
<dbReference type="Proteomes" id="UP000028091">
    <property type="component" value="Unassembled WGS sequence"/>
</dbReference>
<dbReference type="InterPro" id="IPR029025">
    <property type="entry name" value="T3SS_substrate_exporter_C"/>
</dbReference>
<name>A0A081LF40_9BACI</name>
<evidence type="ECO:0000313" key="2">
    <source>
        <dbReference type="Proteomes" id="UP000028091"/>
    </source>
</evidence>
<organism evidence="1 2">
    <name type="scientific">Bacillus zhangzhouensis</name>
    <dbReference type="NCBI Taxonomy" id="1178540"/>
    <lineage>
        <taxon>Bacteria</taxon>
        <taxon>Bacillati</taxon>
        <taxon>Bacillota</taxon>
        <taxon>Bacilli</taxon>
        <taxon>Bacillales</taxon>
        <taxon>Bacillaceae</taxon>
        <taxon>Bacillus</taxon>
    </lineage>
</organism>
<dbReference type="InterPro" id="IPR004683">
    <property type="entry name" value="T3SS_FlhB-rel"/>
</dbReference>
<dbReference type="PANTHER" id="PTHR30531:SF12">
    <property type="entry name" value="FLAGELLAR BIOSYNTHETIC PROTEIN FLHB"/>
    <property type="match status" value="1"/>
</dbReference>
<reference evidence="1 2" key="1">
    <citation type="submission" date="2012-09" db="EMBL/GenBank/DDBJ databases">
        <title>Genome Sequence of Bacillus sp. DW5-4.</title>
        <authorList>
            <person name="Lai Q."/>
            <person name="Liu Y."/>
            <person name="Shao Z."/>
        </authorList>
    </citation>
    <scope>NUCLEOTIDE SEQUENCE [LARGE SCALE GENOMIC DNA]</scope>
    <source>
        <strain evidence="1 2">DW5-4</strain>
    </source>
</reference>
<evidence type="ECO:0000313" key="1">
    <source>
        <dbReference type="EMBL" id="KEP27866.1"/>
    </source>
</evidence>
<dbReference type="Pfam" id="PF01312">
    <property type="entry name" value="Bac_export_2"/>
    <property type="match status" value="1"/>
</dbReference>
<evidence type="ECO:0008006" key="3">
    <source>
        <dbReference type="Google" id="ProtNLM"/>
    </source>
</evidence>
<dbReference type="RefSeq" id="WP_034317785.1">
    <property type="nucleotide sequence ID" value="NZ_JAVIKA010000005.1"/>
</dbReference>
<dbReference type="AlphaFoldDB" id="A0A081LF40"/>
<sequence>MKDSKPLRRAVALHYDEEKQKAPKVIATGSGYVADHIIEEAKKSGVPIQEDPNLVELMRHLTLDEEIPEALYDTVAEIFSFIYKLDQKMKK</sequence>
<dbReference type="Gene3D" id="3.40.1690.10">
    <property type="entry name" value="secretion proteins EscU"/>
    <property type="match status" value="1"/>
</dbReference>
<dbReference type="OrthoDB" id="5244399at2"/>
<gene>
    <name evidence="1" type="ORF">BA70_07270</name>
</gene>
<dbReference type="PANTHER" id="PTHR30531">
    <property type="entry name" value="FLAGELLAR BIOSYNTHETIC PROTEIN FLHB"/>
    <property type="match status" value="1"/>
</dbReference>
<dbReference type="NCBIfam" id="TIGR00789">
    <property type="entry name" value="flhB_rel"/>
    <property type="match status" value="1"/>
</dbReference>